<comment type="caution">
    <text evidence="1">The sequence shown here is derived from an EMBL/GenBank/DDBJ whole genome shotgun (WGS) entry which is preliminary data.</text>
</comment>
<dbReference type="InterPro" id="IPR029063">
    <property type="entry name" value="SAM-dependent_MTases_sf"/>
</dbReference>
<protein>
    <submittedName>
        <fullName evidence="1">Class I SAM-dependent methyltransferase</fullName>
    </submittedName>
</protein>
<proteinExistence type="predicted"/>
<sequence length="159" mass="17467">MAALQYGEPVSALIGICGARTLLDYGCGSKRSLLQVLDLPPGVRYEGYDPAVPEYAAAPQPAHLVVCIDVLEHIEPELLDNVLDHLAALCDPFGFFTIHTGPAGKFLADGRNAHLIQQPPQWWLPRLQQRFRMLRVEPVSNGFAVIVQSLQSRTVLNQG</sequence>
<gene>
    <name evidence="1" type="ORF">FSC37_02005</name>
</gene>
<dbReference type="Gene3D" id="3.40.50.150">
    <property type="entry name" value="Vaccinia Virus protein VP39"/>
    <property type="match status" value="1"/>
</dbReference>
<keyword evidence="1" id="KW-0489">Methyltransferase</keyword>
<dbReference type="EMBL" id="VOPW01000001">
    <property type="protein sequence ID" value="TXC65326.1"/>
    <property type="molecule type" value="Genomic_DNA"/>
</dbReference>
<evidence type="ECO:0000313" key="2">
    <source>
        <dbReference type="Proteomes" id="UP000321832"/>
    </source>
</evidence>
<reference evidence="1 2" key="1">
    <citation type="submission" date="2019-08" db="EMBL/GenBank/DDBJ databases">
        <authorList>
            <person name="Khan S.A."/>
            <person name="Jeon C.O."/>
            <person name="Jeong S.E."/>
        </authorList>
    </citation>
    <scope>NUCLEOTIDE SEQUENCE [LARGE SCALE GENOMIC DNA]</scope>
    <source>
        <strain evidence="2">IMCC1728</strain>
    </source>
</reference>
<dbReference type="SUPFAM" id="SSF53335">
    <property type="entry name" value="S-adenosyl-L-methionine-dependent methyltransferases"/>
    <property type="match status" value="1"/>
</dbReference>
<dbReference type="Pfam" id="PF13489">
    <property type="entry name" value="Methyltransf_23"/>
    <property type="match status" value="1"/>
</dbReference>
<dbReference type="GO" id="GO:0008168">
    <property type="term" value="F:methyltransferase activity"/>
    <property type="evidence" value="ECO:0007669"/>
    <property type="project" value="UniProtKB-KW"/>
</dbReference>
<name>A0A5C6U0H4_9BURK</name>
<evidence type="ECO:0000313" key="1">
    <source>
        <dbReference type="EMBL" id="TXC65326.1"/>
    </source>
</evidence>
<accession>A0A5C6U0H4</accession>
<keyword evidence="2" id="KW-1185">Reference proteome</keyword>
<keyword evidence="1" id="KW-0808">Transferase</keyword>
<dbReference type="GO" id="GO:0032259">
    <property type="term" value="P:methylation"/>
    <property type="evidence" value="ECO:0007669"/>
    <property type="project" value="UniProtKB-KW"/>
</dbReference>
<dbReference type="AlphaFoldDB" id="A0A5C6U0H4"/>
<dbReference type="Proteomes" id="UP000321832">
    <property type="component" value="Unassembled WGS sequence"/>
</dbReference>
<organism evidence="1 2">
    <name type="scientific">Piscinibacter aquaticus</name>
    <dbReference type="NCBI Taxonomy" id="392597"/>
    <lineage>
        <taxon>Bacteria</taxon>
        <taxon>Pseudomonadati</taxon>
        <taxon>Pseudomonadota</taxon>
        <taxon>Betaproteobacteria</taxon>
        <taxon>Burkholderiales</taxon>
        <taxon>Sphaerotilaceae</taxon>
        <taxon>Piscinibacter</taxon>
    </lineage>
</organism>